<evidence type="ECO:0000313" key="7">
    <source>
        <dbReference type="Proteomes" id="UP000465302"/>
    </source>
</evidence>
<keyword evidence="1" id="KW-0547">Nucleotide-binding</keyword>
<evidence type="ECO:0000313" key="6">
    <source>
        <dbReference type="Proteomes" id="UP000220914"/>
    </source>
</evidence>
<dbReference type="SUPFAM" id="SSF55073">
    <property type="entry name" value="Nucleotide cyclase"/>
    <property type="match status" value="1"/>
</dbReference>
<protein>
    <recommendedName>
        <fullName evidence="3">Guanylate cyclase domain-containing protein</fullName>
    </recommendedName>
</protein>
<dbReference type="Pfam" id="PF00211">
    <property type="entry name" value="Guanylate_cyc"/>
    <property type="match status" value="1"/>
</dbReference>
<dbReference type="Gene3D" id="3.40.50.300">
    <property type="entry name" value="P-loop containing nucleotide triphosphate hydrolases"/>
    <property type="match status" value="1"/>
</dbReference>
<dbReference type="GO" id="GO:0009190">
    <property type="term" value="P:cyclic nucleotide biosynthetic process"/>
    <property type="evidence" value="ECO:0007669"/>
    <property type="project" value="InterPro"/>
</dbReference>
<dbReference type="GO" id="GO:0035556">
    <property type="term" value="P:intracellular signal transduction"/>
    <property type="evidence" value="ECO:0007669"/>
    <property type="project" value="InterPro"/>
</dbReference>
<dbReference type="PANTHER" id="PTHR16305">
    <property type="entry name" value="TESTICULAR SOLUBLE ADENYLYL CYCLASE"/>
    <property type="match status" value="1"/>
</dbReference>
<dbReference type="GO" id="GO:0005524">
    <property type="term" value="F:ATP binding"/>
    <property type="evidence" value="ECO:0007669"/>
    <property type="project" value="UniProtKB-KW"/>
</dbReference>
<dbReference type="InterPro" id="IPR029787">
    <property type="entry name" value="Nucleotide_cyclase"/>
</dbReference>
<sequence length="468" mass="51893">MAMAQAGSRGGAAMDFYAVLDGTIELLRRHGRVSYRALREQFGLDDARLEALRAELRYAYTERINDDGHGLVWTPDPSHPSEAERRQLTVLFCDLVDSTPLFGELDPEDLREVMRDYYDTCGKVITRFDGYIAQYLGDGLLVFFGYPQAHEDDAQRAVRAGLETVKAVAQLNTGLKRRYDVELSVRLGCHTGFVVVGEVVGEERHELMAMGDTPNIAARLQSVAPPNTLVIGEPTHHLLGGYFNVRSLGTPPLKGVATPLEVFEVRGEGVAHTRLDAAAGPTGLTPLVGRAAELQLLRDRWNHVLDGRGQVVLISGEAGIGKSRLVHALTEHVAERQAWLTACQGSPYHQGTAFYPFIDLFERVILQFRRARSANETLDKLQSFFLRSGVTLDAELPGLCSLLSIPTGVTEAFQQLPSDQQKKQSMEALLSIVRRRAEQRPVVFVVEDLHWVDPTTIEFLGLLVDNIR</sequence>
<dbReference type="EMBL" id="PDCP01000018">
    <property type="protein sequence ID" value="PEG38734.1"/>
    <property type="molecule type" value="Genomic_DNA"/>
</dbReference>
<dbReference type="Proteomes" id="UP000465302">
    <property type="component" value="Unassembled WGS sequence"/>
</dbReference>
<dbReference type="Proteomes" id="UP000220914">
    <property type="component" value="Unassembled WGS sequence"/>
</dbReference>
<dbReference type="OrthoDB" id="5476461at2"/>
<evidence type="ECO:0000313" key="5">
    <source>
        <dbReference type="EMBL" id="PEG38734.1"/>
    </source>
</evidence>
<evidence type="ECO:0000313" key="4">
    <source>
        <dbReference type="EMBL" id="GFG53418.1"/>
    </source>
</evidence>
<dbReference type="Gene3D" id="3.30.70.1230">
    <property type="entry name" value="Nucleotide cyclase"/>
    <property type="match status" value="1"/>
</dbReference>
<keyword evidence="2" id="KW-0067">ATP-binding</keyword>
<gene>
    <name evidence="5" type="ORF">CQY20_12240</name>
    <name evidence="4" type="ORF">MAGR_48590</name>
</gene>
<evidence type="ECO:0000256" key="1">
    <source>
        <dbReference type="ARBA" id="ARBA00022741"/>
    </source>
</evidence>
<dbReference type="AlphaFoldDB" id="A0A2A7N4B3"/>
<reference evidence="4" key="3">
    <citation type="submission" date="2020-02" db="EMBL/GenBank/DDBJ databases">
        <authorList>
            <person name="Matsumoto Y."/>
            <person name="Motooka D."/>
            <person name="Nakamura S."/>
        </authorList>
    </citation>
    <scope>NUCLEOTIDE SEQUENCE</scope>
    <source>
        <strain evidence="4">JCM 6377</strain>
    </source>
</reference>
<name>A0A2A7N4B3_MYCAG</name>
<proteinExistence type="predicted"/>
<dbReference type="PROSITE" id="PS50125">
    <property type="entry name" value="GUANYLATE_CYCLASE_2"/>
    <property type="match status" value="1"/>
</dbReference>
<feature type="domain" description="Guanylate cyclase" evidence="3">
    <location>
        <begin position="89"/>
        <end position="221"/>
    </location>
</feature>
<dbReference type="Pfam" id="PF13191">
    <property type="entry name" value="AAA_16"/>
    <property type="match status" value="1"/>
</dbReference>
<dbReference type="PANTHER" id="PTHR16305:SF28">
    <property type="entry name" value="GUANYLATE CYCLASE DOMAIN-CONTAINING PROTEIN"/>
    <property type="match status" value="1"/>
</dbReference>
<reference evidence="5 6" key="1">
    <citation type="submission" date="2017-10" db="EMBL/GenBank/DDBJ databases">
        <title>The new phylogeny of genus Mycobacterium.</title>
        <authorList>
            <person name="Tortoli E."/>
            <person name="Trovato A."/>
            <person name="Cirillo D.M."/>
        </authorList>
    </citation>
    <scope>NUCLEOTIDE SEQUENCE [LARGE SCALE GENOMIC DNA]</scope>
    <source>
        <strain evidence="5 6">CCUG37673</strain>
    </source>
</reference>
<comment type="caution">
    <text evidence="5">The sequence shown here is derived from an EMBL/GenBank/DDBJ whole genome shotgun (WGS) entry which is preliminary data.</text>
</comment>
<dbReference type="GO" id="GO:0005737">
    <property type="term" value="C:cytoplasm"/>
    <property type="evidence" value="ECO:0007669"/>
    <property type="project" value="TreeGrafter"/>
</dbReference>
<dbReference type="InterPro" id="IPR027417">
    <property type="entry name" value="P-loop_NTPase"/>
</dbReference>
<keyword evidence="6" id="KW-1185">Reference proteome</keyword>
<dbReference type="SMART" id="SM00044">
    <property type="entry name" value="CYCc"/>
    <property type="match status" value="1"/>
</dbReference>
<evidence type="ECO:0000256" key="2">
    <source>
        <dbReference type="ARBA" id="ARBA00022840"/>
    </source>
</evidence>
<reference evidence="4 7" key="2">
    <citation type="journal article" date="2019" name="Emerg. Microbes Infect.">
        <title>Comprehensive subspecies identification of 175 nontuberculous mycobacteria species based on 7547 genomic profiles.</title>
        <authorList>
            <person name="Matsumoto Y."/>
            <person name="Kinjo T."/>
            <person name="Motooka D."/>
            <person name="Nabeya D."/>
            <person name="Jung N."/>
            <person name="Uechi K."/>
            <person name="Horii T."/>
            <person name="Iida T."/>
            <person name="Fujita J."/>
            <person name="Nakamura S."/>
        </authorList>
    </citation>
    <scope>NUCLEOTIDE SEQUENCE [LARGE SCALE GENOMIC DNA]</scope>
    <source>
        <strain evidence="4 7">JCM 6377</strain>
    </source>
</reference>
<dbReference type="InterPro" id="IPR001054">
    <property type="entry name" value="A/G_cyclase"/>
</dbReference>
<dbReference type="SUPFAM" id="SSF52540">
    <property type="entry name" value="P-loop containing nucleoside triphosphate hydrolases"/>
    <property type="match status" value="1"/>
</dbReference>
<dbReference type="EMBL" id="BLKS01000001">
    <property type="protein sequence ID" value="GFG53418.1"/>
    <property type="molecule type" value="Genomic_DNA"/>
</dbReference>
<dbReference type="InterPro" id="IPR041664">
    <property type="entry name" value="AAA_16"/>
</dbReference>
<dbReference type="CDD" id="cd07302">
    <property type="entry name" value="CHD"/>
    <property type="match status" value="1"/>
</dbReference>
<organism evidence="5 6">
    <name type="scientific">Mycolicibacterium agri</name>
    <name type="common">Mycobacterium agri</name>
    <dbReference type="NCBI Taxonomy" id="36811"/>
    <lineage>
        <taxon>Bacteria</taxon>
        <taxon>Bacillati</taxon>
        <taxon>Actinomycetota</taxon>
        <taxon>Actinomycetes</taxon>
        <taxon>Mycobacteriales</taxon>
        <taxon>Mycobacteriaceae</taxon>
        <taxon>Mycolicibacterium</taxon>
    </lineage>
</organism>
<evidence type="ECO:0000259" key="3">
    <source>
        <dbReference type="PROSITE" id="PS50125"/>
    </source>
</evidence>
<accession>A0A2A7N4B3</accession>
<dbReference type="GO" id="GO:0004016">
    <property type="term" value="F:adenylate cyclase activity"/>
    <property type="evidence" value="ECO:0007669"/>
    <property type="project" value="TreeGrafter"/>
</dbReference>